<evidence type="ECO:0000313" key="3">
    <source>
        <dbReference type="Proteomes" id="UP000722750"/>
    </source>
</evidence>
<reference evidence="2" key="1">
    <citation type="journal article" date="2021" name="ISME J.">
        <title>Fine-scale metabolic discontinuity in a stratified prokaryote microbiome of a Red Sea deep halocline.</title>
        <authorList>
            <person name="Michoud G."/>
            <person name="Ngugi D.K."/>
            <person name="Barozzi A."/>
            <person name="Merlino G."/>
            <person name="Calleja M.L."/>
            <person name="Delgado-Huertas A."/>
            <person name="Moran X.A.G."/>
            <person name="Daffonchio D."/>
        </authorList>
    </citation>
    <scope>NUCLEOTIDE SEQUENCE</scope>
    <source>
        <strain evidence="2">SuakinDeep_MAG55_1</strain>
    </source>
</reference>
<feature type="transmembrane region" description="Helical" evidence="1">
    <location>
        <begin position="76"/>
        <end position="94"/>
    </location>
</feature>
<proteinExistence type="predicted"/>
<protein>
    <submittedName>
        <fullName evidence="2">Uncharacterized protein</fullName>
    </submittedName>
</protein>
<dbReference type="AlphaFoldDB" id="A0A941ZZ59"/>
<sequence length="135" mass="15846">MRYLIAHKTIAPPPNGRQAYLKWGAEDLLRLFLLFVQWICHGQGMKTHNIRNDCKRIYMLTIQYFVFSVGKWRKSFVGTNHVNITIFIVIFTFVTDTHHPLICHTLNHILNFILAFGFILFHNSLLSLTLWLCIS</sequence>
<evidence type="ECO:0000313" key="2">
    <source>
        <dbReference type="EMBL" id="MBS1257445.1"/>
    </source>
</evidence>
<feature type="transmembrane region" description="Helical" evidence="1">
    <location>
        <begin position="109"/>
        <end position="134"/>
    </location>
</feature>
<accession>A0A941ZZ59</accession>
<keyword evidence="1" id="KW-0472">Membrane</keyword>
<evidence type="ECO:0000256" key="1">
    <source>
        <dbReference type="SAM" id="Phobius"/>
    </source>
</evidence>
<dbReference type="EMBL" id="JAANXD010000025">
    <property type="protein sequence ID" value="MBS1257445.1"/>
    <property type="molecule type" value="Genomic_DNA"/>
</dbReference>
<organism evidence="2 3">
    <name type="scientific">Candidatus Scalindua arabica</name>
    <dbReference type="NCBI Taxonomy" id="1127984"/>
    <lineage>
        <taxon>Bacteria</taxon>
        <taxon>Pseudomonadati</taxon>
        <taxon>Planctomycetota</taxon>
        <taxon>Candidatus Brocadiia</taxon>
        <taxon>Candidatus Brocadiales</taxon>
        <taxon>Candidatus Scalinduaceae</taxon>
        <taxon>Candidatus Scalindua</taxon>
    </lineage>
</organism>
<name>A0A941ZZ59_9BACT</name>
<keyword evidence="1" id="KW-0812">Transmembrane</keyword>
<comment type="caution">
    <text evidence="2">The sequence shown here is derived from an EMBL/GenBank/DDBJ whole genome shotgun (WGS) entry which is preliminary data.</text>
</comment>
<keyword evidence="1" id="KW-1133">Transmembrane helix</keyword>
<dbReference type="Proteomes" id="UP000722750">
    <property type="component" value="Unassembled WGS sequence"/>
</dbReference>
<gene>
    <name evidence="2" type="ORF">MAG551_00489</name>
</gene>